<proteinExistence type="predicted"/>
<organism evidence="1">
    <name type="scientific">Micrurus lemniscatus lemniscatus</name>
    <dbReference type="NCBI Taxonomy" id="129467"/>
    <lineage>
        <taxon>Eukaryota</taxon>
        <taxon>Metazoa</taxon>
        <taxon>Chordata</taxon>
        <taxon>Craniata</taxon>
        <taxon>Vertebrata</taxon>
        <taxon>Euteleostomi</taxon>
        <taxon>Lepidosauria</taxon>
        <taxon>Squamata</taxon>
        <taxon>Bifurcata</taxon>
        <taxon>Unidentata</taxon>
        <taxon>Episquamata</taxon>
        <taxon>Toxicofera</taxon>
        <taxon>Serpentes</taxon>
        <taxon>Colubroidea</taxon>
        <taxon>Elapidae</taxon>
        <taxon>Elapinae</taxon>
        <taxon>Micrurus</taxon>
    </lineage>
</organism>
<accession>A0A2D4HMK0</accession>
<reference evidence="1" key="1">
    <citation type="submission" date="2017-07" db="EMBL/GenBank/DDBJ databases">
        <authorList>
            <person name="Mikheyev A."/>
            <person name="Grau M."/>
        </authorList>
    </citation>
    <scope>NUCLEOTIDE SEQUENCE</scope>
    <source>
        <tissue evidence="1">Venom_gland</tissue>
    </source>
</reference>
<protein>
    <submittedName>
        <fullName evidence="1">Uncharacterized protein</fullName>
    </submittedName>
</protein>
<dbReference type="EMBL" id="IACK01032357">
    <property type="protein sequence ID" value="LAA73136.1"/>
    <property type="molecule type" value="Transcribed_RNA"/>
</dbReference>
<name>A0A2D4HMK0_MICLE</name>
<evidence type="ECO:0000313" key="1">
    <source>
        <dbReference type="EMBL" id="LAA73136.1"/>
    </source>
</evidence>
<dbReference type="AlphaFoldDB" id="A0A2D4HMK0"/>
<sequence length="101" mass="11200">MNFNEIVLLFRKSSLSCMLNKRQITPPFSSAVPEVKTAERCAANGPSATAIFKTCAFHGEKAVNFPVSACNGLYHFGIRLRRIPWYSEGFFPGTEAVVRSI</sequence>
<reference evidence="1" key="2">
    <citation type="submission" date="2017-11" db="EMBL/GenBank/DDBJ databases">
        <title>Coralsnake Venomics: Analyses of Venom Gland Transcriptomes and Proteomes of Six Brazilian Taxa.</title>
        <authorList>
            <person name="Aird S.D."/>
            <person name="Jorge da Silva N."/>
            <person name="Qiu L."/>
            <person name="Villar-Briones A."/>
            <person name="Aparecida-Saddi V."/>
            <person name="Campos-Telles M.P."/>
            <person name="Grau M."/>
            <person name="Mikheyev A.S."/>
        </authorList>
    </citation>
    <scope>NUCLEOTIDE SEQUENCE</scope>
    <source>
        <tissue evidence="1">Venom_gland</tissue>
    </source>
</reference>